<keyword evidence="2" id="KW-1185">Reference proteome</keyword>
<dbReference type="EMBL" id="JAAVJI010000021">
    <property type="protein sequence ID" value="NJP03468.1"/>
    <property type="molecule type" value="Genomic_DNA"/>
</dbReference>
<proteinExistence type="predicted"/>
<name>A0ABX0YNC0_9PSED</name>
<sequence>MSYVATTTPGDILFLNQKTGINLYNISKSLRRIEKVLDSILFYTGNVALDKISYKAEGHILRDEIAAALIRKDDRRVSNIDWDNTSILPYFHYIYEESQNYVNVEERILEKTYHIIKDYFDNPHKINDLKQNEFSRNILLIIGEEVEKAYDKYNCVPGNLDILEGVRAYLRAAMQSLAIPGPSFIHSHNS</sequence>
<organism evidence="1 2">
    <name type="scientific">Pseudomonas quercus</name>
    <dbReference type="NCBI Taxonomy" id="2722792"/>
    <lineage>
        <taxon>Bacteria</taxon>
        <taxon>Pseudomonadati</taxon>
        <taxon>Pseudomonadota</taxon>
        <taxon>Gammaproteobacteria</taxon>
        <taxon>Pseudomonadales</taxon>
        <taxon>Pseudomonadaceae</taxon>
        <taxon>Pseudomonas</taxon>
    </lineage>
</organism>
<reference evidence="1 2" key="1">
    <citation type="submission" date="2020-03" db="EMBL/GenBank/DDBJ databases">
        <authorList>
            <person name="Wang L."/>
            <person name="He N."/>
            <person name="Li Y."/>
            <person name="Fang Y."/>
            <person name="Zhang F."/>
        </authorList>
    </citation>
    <scope>NUCLEOTIDE SEQUENCE [LARGE SCALE GENOMIC DNA]</scope>
    <source>
        <strain evidence="2">hsmgli-8</strain>
    </source>
</reference>
<comment type="caution">
    <text evidence="1">The sequence shown here is derived from an EMBL/GenBank/DDBJ whole genome shotgun (WGS) entry which is preliminary data.</text>
</comment>
<evidence type="ECO:0000313" key="1">
    <source>
        <dbReference type="EMBL" id="NJP03468.1"/>
    </source>
</evidence>
<dbReference type="RefSeq" id="WP_168086047.1">
    <property type="nucleotide sequence ID" value="NZ_JAAVJI010000021.1"/>
</dbReference>
<evidence type="ECO:0000313" key="2">
    <source>
        <dbReference type="Proteomes" id="UP000746535"/>
    </source>
</evidence>
<protein>
    <submittedName>
        <fullName evidence="1">Uncharacterized protein</fullName>
    </submittedName>
</protein>
<accession>A0ABX0YNC0</accession>
<gene>
    <name evidence="1" type="ORF">HBH25_21765</name>
</gene>
<dbReference type="Proteomes" id="UP000746535">
    <property type="component" value="Unassembled WGS sequence"/>
</dbReference>